<evidence type="ECO:0000256" key="6">
    <source>
        <dbReference type="ARBA" id="ARBA00023136"/>
    </source>
</evidence>
<feature type="transmembrane region" description="Helical" evidence="7">
    <location>
        <begin position="201"/>
        <end position="218"/>
    </location>
</feature>
<keyword evidence="5 7" id="KW-1133">Transmembrane helix</keyword>
<dbReference type="InterPro" id="IPR036259">
    <property type="entry name" value="MFS_trans_sf"/>
</dbReference>
<evidence type="ECO:0000256" key="4">
    <source>
        <dbReference type="ARBA" id="ARBA00022692"/>
    </source>
</evidence>
<evidence type="ECO:0000256" key="1">
    <source>
        <dbReference type="ARBA" id="ARBA00004127"/>
    </source>
</evidence>
<dbReference type="SUPFAM" id="SSF103473">
    <property type="entry name" value="MFS general substrate transporter"/>
    <property type="match status" value="1"/>
</dbReference>
<organism evidence="9 10">
    <name type="scientific">Simiduia curdlanivorans</name>
    <dbReference type="NCBI Taxonomy" id="1492769"/>
    <lineage>
        <taxon>Bacteria</taxon>
        <taxon>Pseudomonadati</taxon>
        <taxon>Pseudomonadota</taxon>
        <taxon>Gammaproteobacteria</taxon>
        <taxon>Cellvibrionales</taxon>
        <taxon>Cellvibrionaceae</taxon>
        <taxon>Simiduia</taxon>
    </lineage>
</organism>
<dbReference type="InterPro" id="IPR020846">
    <property type="entry name" value="MFS_dom"/>
</dbReference>
<comment type="subcellular location">
    <subcellularLocation>
        <location evidence="1">Endomembrane system</location>
        <topology evidence="1">Multi-pass membrane protein</topology>
    </subcellularLocation>
</comment>
<feature type="transmembrane region" description="Helical" evidence="7">
    <location>
        <begin position="367"/>
        <end position="394"/>
    </location>
</feature>
<dbReference type="Proteomes" id="UP001595840">
    <property type="component" value="Unassembled WGS sequence"/>
</dbReference>
<feature type="transmembrane region" description="Helical" evidence="7">
    <location>
        <begin position="289"/>
        <end position="306"/>
    </location>
</feature>
<reference evidence="10" key="1">
    <citation type="journal article" date="2019" name="Int. J. Syst. Evol. Microbiol.">
        <title>The Global Catalogue of Microorganisms (GCM) 10K type strain sequencing project: providing services to taxonomists for standard genome sequencing and annotation.</title>
        <authorList>
            <consortium name="The Broad Institute Genomics Platform"/>
            <consortium name="The Broad Institute Genome Sequencing Center for Infectious Disease"/>
            <person name="Wu L."/>
            <person name="Ma J."/>
        </authorList>
    </citation>
    <scope>NUCLEOTIDE SEQUENCE [LARGE SCALE GENOMIC DNA]</scope>
    <source>
        <strain evidence="10">CECT 8570</strain>
    </source>
</reference>
<evidence type="ECO:0000313" key="10">
    <source>
        <dbReference type="Proteomes" id="UP001595840"/>
    </source>
</evidence>
<evidence type="ECO:0000313" key="9">
    <source>
        <dbReference type="EMBL" id="MFC4361355.1"/>
    </source>
</evidence>
<feature type="transmembrane region" description="Helical" evidence="7">
    <location>
        <begin position="136"/>
        <end position="155"/>
    </location>
</feature>
<proteinExistence type="inferred from homology"/>
<sequence>MQKMNPQRLFIGCSLALVVTAMTLAIRAGILSQLNRELGLSDTELGWINGMAFLGFPIATMTGGLLYNLLGAKRLMLMAFVGHLVGLVLTISADGFWLLLSSSFLIGFANGSVEAACNPMIADIYHKNKTTMLNRFHVWFPGGILIGALTSYFMTRWGMAWQLQIAVMILPTLVYGYLLLRQPLPASNHIETDTRTNLRGLLSPLYLFLVLCMTLTATTELGTQQWIERILGASGASPMLIMAMMTGLMAVGRYFAGPLVHRFNPVGVLLGSSIAAVAGLYTLSIATGATVYVGAIIFALGVTYYWPTMVGFVAEYTPQTGALGMSLLGGAGMFAVSLWNPVIGHWIDSARMEAEAQQLTGAAAELAAGQAALLHLAAFPAVLVIAFGALTLVLRRQKNAAQLALS</sequence>
<keyword evidence="3" id="KW-0813">Transport</keyword>
<evidence type="ECO:0000256" key="2">
    <source>
        <dbReference type="ARBA" id="ARBA00008335"/>
    </source>
</evidence>
<evidence type="ECO:0000256" key="7">
    <source>
        <dbReference type="SAM" id="Phobius"/>
    </source>
</evidence>
<dbReference type="Pfam" id="PF07690">
    <property type="entry name" value="MFS_1"/>
    <property type="match status" value="1"/>
</dbReference>
<accession>A0ABV8V0A4</accession>
<dbReference type="InterPro" id="IPR051788">
    <property type="entry name" value="MFS_Transporter"/>
</dbReference>
<dbReference type="PANTHER" id="PTHR23514:SF3">
    <property type="entry name" value="BYPASS OF STOP CODON PROTEIN 6"/>
    <property type="match status" value="1"/>
</dbReference>
<gene>
    <name evidence="9" type="ORF">ACFOX3_03520</name>
</gene>
<evidence type="ECO:0000259" key="8">
    <source>
        <dbReference type="PROSITE" id="PS50850"/>
    </source>
</evidence>
<keyword evidence="10" id="KW-1185">Reference proteome</keyword>
<dbReference type="InterPro" id="IPR011701">
    <property type="entry name" value="MFS"/>
</dbReference>
<comment type="similarity">
    <text evidence="2">Belongs to the major facilitator superfamily.</text>
</comment>
<dbReference type="PROSITE" id="PS50850">
    <property type="entry name" value="MFS"/>
    <property type="match status" value="1"/>
</dbReference>
<keyword evidence="6 7" id="KW-0472">Membrane</keyword>
<evidence type="ECO:0000256" key="3">
    <source>
        <dbReference type="ARBA" id="ARBA00022448"/>
    </source>
</evidence>
<protein>
    <submittedName>
        <fullName evidence="9">MFS transporter</fullName>
    </submittedName>
</protein>
<feature type="transmembrane region" description="Helical" evidence="7">
    <location>
        <begin position="51"/>
        <end position="70"/>
    </location>
</feature>
<comment type="caution">
    <text evidence="9">The sequence shown here is derived from an EMBL/GenBank/DDBJ whole genome shotgun (WGS) entry which is preliminary data.</text>
</comment>
<feature type="transmembrane region" description="Helical" evidence="7">
    <location>
        <begin position="161"/>
        <end position="180"/>
    </location>
</feature>
<dbReference type="RefSeq" id="WP_380736109.1">
    <property type="nucleotide sequence ID" value="NZ_JBHSCX010000003.1"/>
</dbReference>
<feature type="transmembrane region" description="Helical" evidence="7">
    <location>
        <begin position="230"/>
        <end position="251"/>
    </location>
</feature>
<dbReference type="PANTHER" id="PTHR23514">
    <property type="entry name" value="BYPASS OF STOP CODON PROTEIN 6"/>
    <property type="match status" value="1"/>
</dbReference>
<feature type="transmembrane region" description="Helical" evidence="7">
    <location>
        <begin position="327"/>
        <end position="347"/>
    </location>
</feature>
<evidence type="ECO:0000256" key="5">
    <source>
        <dbReference type="ARBA" id="ARBA00022989"/>
    </source>
</evidence>
<dbReference type="Gene3D" id="1.20.1250.20">
    <property type="entry name" value="MFS general substrate transporter like domains"/>
    <property type="match status" value="2"/>
</dbReference>
<feature type="domain" description="Major facilitator superfamily (MFS) profile" evidence="8">
    <location>
        <begin position="9"/>
        <end position="398"/>
    </location>
</feature>
<name>A0ABV8V0A4_9GAMM</name>
<feature type="transmembrane region" description="Helical" evidence="7">
    <location>
        <begin position="263"/>
        <end position="283"/>
    </location>
</feature>
<dbReference type="EMBL" id="JBHSCX010000003">
    <property type="protein sequence ID" value="MFC4361355.1"/>
    <property type="molecule type" value="Genomic_DNA"/>
</dbReference>
<feature type="transmembrane region" description="Helical" evidence="7">
    <location>
        <begin position="77"/>
        <end position="98"/>
    </location>
</feature>
<keyword evidence="4 7" id="KW-0812">Transmembrane</keyword>